<organism evidence="1 2">
    <name type="scientific">Stylonychia lemnae</name>
    <name type="common">Ciliate</name>
    <dbReference type="NCBI Taxonomy" id="5949"/>
    <lineage>
        <taxon>Eukaryota</taxon>
        <taxon>Sar</taxon>
        <taxon>Alveolata</taxon>
        <taxon>Ciliophora</taxon>
        <taxon>Intramacronucleata</taxon>
        <taxon>Spirotrichea</taxon>
        <taxon>Stichotrichia</taxon>
        <taxon>Sporadotrichida</taxon>
        <taxon>Oxytrichidae</taxon>
        <taxon>Stylonychinae</taxon>
        <taxon>Stylonychia</taxon>
    </lineage>
</organism>
<dbReference type="Gene3D" id="3.30.565.10">
    <property type="entry name" value="Histidine kinase-like ATPase, C-terminal domain"/>
    <property type="match status" value="1"/>
</dbReference>
<dbReference type="InParanoid" id="A0A078B3H8"/>
<keyword evidence="2" id="KW-1185">Reference proteome</keyword>
<dbReference type="GO" id="GO:0016301">
    <property type="term" value="F:kinase activity"/>
    <property type="evidence" value="ECO:0007669"/>
    <property type="project" value="UniProtKB-KW"/>
</dbReference>
<evidence type="ECO:0000313" key="1">
    <source>
        <dbReference type="EMBL" id="CDW89085.1"/>
    </source>
</evidence>
<dbReference type="SUPFAM" id="SSF55874">
    <property type="entry name" value="ATPase domain of HSP90 chaperone/DNA topoisomerase II/histidine kinase"/>
    <property type="match status" value="1"/>
</dbReference>
<protein>
    <submittedName>
        <fullName evidence="1">Histidine kinase</fullName>
    </submittedName>
</protein>
<dbReference type="Proteomes" id="UP000039865">
    <property type="component" value="Unassembled WGS sequence"/>
</dbReference>
<dbReference type="OrthoDB" id="2145983at2759"/>
<keyword evidence="1" id="KW-0418">Kinase</keyword>
<dbReference type="InterPro" id="IPR036890">
    <property type="entry name" value="HATPase_C_sf"/>
</dbReference>
<dbReference type="EMBL" id="CCKQ01017217">
    <property type="protein sequence ID" value="CDW89085.1"/>
    <property type="molecule type" value="Genomic_DNA"/>
</dbReference>
<keyword evidence="1" id="KW-0808">Transferase</keyword>
<sequence length="887" mass="104635">MQRKVSSVQFGQLYEQKRIQERNIQIAKSILDSIDQLETEPDAVKRWGWELIQNAQDASDSQKPVKIRIILEEDKLRFMHNGRPFSLKDIMNLVEKGSDKERPQYYSETQTNEDDFDSFTQLNSSRFLQQTDNVKILSLDDMVIPETTGRFGTGFLTTYLLSKRVSVDGVFHHTDEDQSFYKRFQLILNRDTKDVEKMLFYNQKSSEVFKNLDDDEKWPFIENYESGINYDTCFTYYLSEQGIRNAHQGLKNLLVSIPYVMGFSKKIESIEIFDKIEQQNQQYTFRIDRNPILAYGDIQVLKYFLNEEEKLLIYAFNKYSQLACLIQQRLDNIYEICEKDDDVPNFFVDYPLIGSQSLKFSVVFNSHLFYPNEKRSGICLDEKLGFKALLNSLVMQKLSVLFENFLDFVINQGFANIHHLRLSSKHLAGNQKAFLNKLLITPIISKFVQTSIIECKGGLAPLKSIMIPDIGNKELQESNQQISEFKLYVDQNSQLKRLKDLKIDDGIDEFYKKICQQYGYDLRPKLFQNNYIPLNYQNVPRMSVEQLDDDLTASLNRVLDNLKKTNITISKCNVKTMTEKLWKLCARINVHFLRKQIKSLETLCELEQKLGLQCSALEFLKQFYLVIQDYQKLYSAKSSITRSVMFNNKDENLRKYSSEKIYSYQIQNDQNVANAQNMNSLFNMYLEIKGTAKDFFFQRTLHTSLTEDYVIKHISNHENFTAIKMCSEFDQIIVKQCENIDYVKSHESFINRFDKLYQTTFKEKNLFCAKNLDYYFPQYQRERKNILVKLRQNGEMTNLLYEIYQNEQEELMRLLTKVKNSNFEILEEIMKFMGQKDDITSKILDVMRNEQFQRINDQELKELIKYIQQIVGQKQPQSQVKSEESSL</sequence>
<evidence type="ECO:0000313" key="2">
    <source>
        <dbReference type="Proteomes" id="UP000039865"/>
    </source>
</evidence>
<name>A0A078B3H8_STYLE</name>
<proteinExistence type="predicted"/>
<accession>A0A078B3H8</accession>
<dbReference type="AlphaFoldDB" id="A0A078B3H8"/>
<gene>
    <name evidence="1" type="primary">Contig12620.g13463</name>
    <name evidence="1" type="ORF">STYLEM_18214</name>
</gene>
<reference evidence="1 2" key="1">
    <citation type="submission" date="2014-06" db="EMBL/GenBank/DDBJ databases">
        <authorList>
            <person name="Swart Estienne"/>
        </authorList>
    </citation>
    <scope>NUCLEOTIDE SEQUENCE [LARGE SCALE GENOMIC DNA]</scope>
    <source>
        <strain evidence="1 2">130c</strain>
    </source>
</reference>